<dbReference type="GO" id="GO:0031966">
    <property type="term" value="C:mitochondrial membrane"/>
    <property type="evidence" value="ECO:0007669"/>
    <property type="project" value="UniProtKB-SubCell"/>
</dbReference>
<proteinExistence type="inferred from homology"/>
<dbReference type="PROSITE" id="PS50920">
    <property type="entry name" value="SOLCAR"/>
    <property type="match status" value="3"/>
</dbReference>
<dbReference type="InterPro" id="IPR002067">
    <property type="entry name" value="MCP"/>
</dbReference>
<dbReference type="AlphaFoldDB" id="A0A367JUB8"/>
<evidence type="ECO:0000256" key="4">
    <source>
        <dbReference type="ARBA" id="ARBA00022692"/>
    </source>
</evidence>
<comment type="similarity">
    <text evidence="2 10">Belongs to the mitochondrial carrier (TC 2.A.29) family.</text>
</comment>
<dbReference type="Gene3D" id="1.50.40.10">
    <property type="entry name" value="Mitochondrial carrier domain"/>
    <property type="match status" value="1"/>
</dbReference>
<evidence type="ECO:0000256" key="2">
    <source>
        <dbReference type="ARBA" id="ARBA00006375"/>
    </source>
</evidence>
<evidence type="ECO:0000313" key="12">
    <source>
        <dbReference type="EMBL" id="RCH93572.1"/>
    </source>
</evidence>
<dbReference type="Pfam" id="PF00153">
    <property type="entry name" value="Mito_carr"/>
    <property type="match status" value="3"/>
</dbReference>
<keyword evidence="13" id="KW-1185">Reference proteome</keyword>
<dbReference type="Proteomes" id="UP000253551">
    <property type="component" value="Unassembled WGS sequence"/>
</dbReference>
<feature type="repeat" description="Solcar" evidence="9">
    <location>
        <begin position="109"/>
        <end position="194"/>
    </location>
</feature>
<evidence type="ECO:0000256" key="5">
    <source>
        <dbReference type="ARBA" id="ARBA00022737"/>
    </source>
</evidence>
<keyword evidence="6 11" id="KW-1133">Transmembrane helix</keyword>
<feature type="transmembrane region" description="Helical" evidence="11">
    <location>
        <begin position="71"/>
        <end position="91"/>
    </location>
</feature>
<keyword evidence="8 9" id="KW-0472">Membrane</keyword>
<evidence type="ECO:0000256" key="7">
    <source>
        <dbReference type="ARBA" id="ARBA00023128"/>
    </source>
</evidence>
<dbReference type="InterPro" id="IPR023395">
    <property type="entry name" value="MCP_dom_sf"/>
</dbReference>
<dbReference type="InterPro" id="IPR018108">
    <property type="entry name" value="MCP_transmembrane"/>
</dbReference>
<gene>
    <name evidence="12" type="ORF">CU098_004772</name>
</gene>
<feature type="repeat" description="Solcar" evidence="9">
    <location>
        <begin position="202"/>
        <end position="291"/>
    </location>
</feature>
<dbReference type="PRINTS" id="PR00926">
    <property type="entry name" value="MITOCARRIER"/>
</dbReference>
<keyword evidence="3 10" id="KW-0813">Transport</keyword>
<evidence type="ECO:0000313" key="13">
    <source>
        <dbReference type="Proteomes" id="UP000253551"/>
    </source>
</evidence>
<protein>
    <recommendedName>
        <fullName evidence="14">Mitochondrial carrier</fullName>
    </recommendedName>
</protein>
<dbReference type="GO" id="GO:0005381">
    <property type="term" value="F:iron ion transmembrane transporter activity"/>
    <property type="evidence" value="ECO:0007669"/>
    <property type="project" value="UniProtKB-ARBA"/>
</dbReference>
<dbReference type="PANTHER" id="PTHR45758:SF3">
    <property type="entry name" value="MITOCHONDRIAL SUBSTRATE CARRIER FAMILY PROTEIN E"/>
    <property type="match status" value="1"/>
</dbReference>
<dbReference type="STRING" id="4846.A0A367JUB8"/>
<evidence type="ECO:0000256" key="1">
    <source>
        <dbReference type="ARBA" id="ARBA00004225"/>
    </source>
</evidence>
<feature type="repeat" description="Solcar" evidence="9">
    <location>
        <begin position="3"/>
        <end position="99"/>
    </location>
</feature>
<sequence length="299" mass="33536">MSTIDGYYLFASSTAGLVARTITHPMDTINIRLQTTTIRHIDKQSLIKIVFPNLIGKHTSSTEKIQSLKSLYRGLPIALLFSVPAVSMYLSCYEATKQTLSTSYNIARDSSLNHLISGCAAEVSGCLFFTPMEVIKNRLQTQQKQARINSRSLIANIYKTEGIRGFYRGYWMGLVVFVPHSMTYFVTYEKLKQWILPNTDHNHPSLYMVCSSMAGVASVLVSTPLDIIKTRWQISAADHGKMYRDGPIAIAKNMLLNEGRGAFTRGLYARIAWGIPTTAISMTVFEVLKDSKEKLLKFL</sequence>
<keyword evidence="4 9" id="KW-0812">Transmembrane</keyword>
<evidence type="ECO:0000256" key="8">
    <source>
        <dbReference type="ARBA" id="ARBA00023136"/>
    </source>
</evidence>
<feature type="transmembrane region" description="Helical" evidence="11">
    <location>
        <begin position="206"/>
        <end position="225"/>
    </location>
</feature>
<keyword evidence="7" id="KW-0496">Mitochondrion</keyword>
<evidence type="ECO:0000256" key="11">
    <source>
        <dbReference type="SAM" id="Phobius"/>
    </source>
</evidence>
<keyword evidence="5" id="KW-0677">Repeat</keyword>
<dbReference type="PANTHER" id="PTHR45758">
    <property type="entry name" value="MITOFERRIN-1-RELATED"/>
    <property type="match status" value="1"/>
</dbReference>
<comment type="caution">
    <text evidence="12">The sequence shown here is derived from an EMBL/GenBank/DDBJ whole genome shotgun (WGS) entry which is preliminary data.</text>
</comment>
<name>A0A367JUB8_RHIST</name>
<dbReference type="EMBL" id="PJQM01002674">
    <property type="protein sequence ID" value="RCH93572.1"/>
    <property type="molecule type" value="Genomic_DNA"/>
</dbReference>
<feature type="non-terminal residue" evidence="12">
    <location>
        <position position="1"/>
    </location>
</feature>
<reference evidence="12 13" key="1">
    <citation type="journal article" date="2018" name="G3 (Bethesda)">
        <title>Phylogenetic and Phylogenomic Definition of Rhizopus Species.</title>
        <authorList>
            <person name="Gryganskyi A.P."/>
            <person name="Golan J."/>
            <person name="Dolatabadi S."/>
            <person name="Mondo S."/>
            <person name="Robb S."/>
            <person name="Idnurm A."/>
            <person name="Muszewska A."/>
            <person name="Steczkiewicz K."/>
            <person name="Masonjones S."/>
            <person name="Liao H.L."/>
            <person name="Gajdeczka M.T."/>
            <person name="Anike F."/>
            <person name="Vuek A."/>
            <person name="Anishchenko I.M."/>
            <person name="Voigt K."/>
            <person name="de Hoog G.S."/>
            <person name="Smith M.E."/>
            <person name="Heitman J."/>
            <person name="Vilgalys R."/>
            <person name="Stajich J.E."/>
        </authorList>
    </citation>
    <scope>NUCLEOTIDE SEQUENCE [LARGE SCALE GENOMIC DNA]</scope>
    <source>
        <strain evidence="12 13">LSU 92-RS-03</strain>
    </source>
</reference>
<evidence type="ECO:0000256" key="6">
    <source>
        <dbReference type="ARBA" id="ARBA00022989"/>
    </source>
</evidence>
<dbReference type="SUPFAM" id="SSF103506">
    <property type="entry name" value="Mitochondrial carrier"/>
    <property type="match status" value="1"/>
</dbReference>
<comment type="subcellular location">
    <subcellularLocation>
        <location evidence="1">Mitochondrion membrane</location>
        <topology evidence="1">Multi-pass membrane protein</topology>
    </subcellularLocation>
</comment>
<evidence type="ECO:0000256" key="10">
    <source>
        <dbReference type="RuleBase" id="RU000488"/>
    </source>
</evidence>
<organism evidence="12 13">
    <name type="scientific">Rhizopus stolonifer</name>
    <name type="common">Rhizopus nigricans</name>
    <dbReference type="NCBI Taxonomy" id="4846"/>
    <lineage>
        <taxon>Eukaryota</taxon>
        <taxon>Fungi</taxon>
        <taxon>Fungi incertae sedis</taxon>
        <taxon>Mucoromycota</taxon>
        <taxon>Mucoromycotina</taxon>
        <taxon>Mucoromycetes</taxon>
        <taxon>Mucorales</taxon>
        <taxon>Mucorineae</taxon>
        <taxon>Rhizopodaceae</taxon>
        <taxon>Rhizopus</taxon>
    </lineage>
</organism>
<feature type="transmembrane region" description="Helical" evidence="11">
    <location>
        <begin position="169"/>
        <end position="186"/>
    </location>
</feature>
<accession>A0A367JUB8</accession>
<evidence type="ECO:0000256" key="3">
    <source>
        <dbReference type="ARBA" id="ARBA00022448"/>
    </source>
</evidence>
<dbReference type="OrthoDB" id="250329at2759"/>
<evidence type="ECO:0008006" key="14">
    <source>
        <dbReference type="Google" id="ProtNLM"/>
    </source>
</evidence>
<evidence type="ECO:0000256" key="9">
    <source>
        <dbReference type="PROSITE-ProRule" id="PRU00282"/>
    </source>
</evidence>